<dbReference type="GO" id="GO:0005525">
    <property type="term" value="F:GTP binding"/>
    <property type="evidence" value="ECO:0007669"/>
    <property type="project" value="UniProtKB-KW"/>
</dbReference>
<gene>
    <name evidence="4" type="ORF">EHS24_007893</name>
</gene>
<protein>
    <recommendedName>
        <fullName evidence="3">Septin-type G domain-containing protein</fullName>
    </recommendedName>
</protein>
<evidence type="ECO:0000256" key="2">
    <source>
        <dbReference type="SAM" id="MobiDB-lite"/>
    </source>
</evidence>
<dbReference type="InterPro" id="IPR030379">
    <property type="entry name" value="G_SEPTIN_dom"/>
</dbReference>
<comment type="caution">
    <text evidence="4">The sequence shown here is derived from an EMBL/GenBank/DDBJ whole genome shotgun (WGS) entry which is preliminary data.</text>
</comment>
<comment type="similarity">
    <text evidence="1">Belongs to the TRAFAC class TrmE-Era-EngA-EngB-Septin-like GTPase superfamily. Septin GTPase family.</text>
</comment>
<evidence type="ECO:0000256" key="1">
    <source>
        <dbReference type="RuleBase" id="RU004560"/>
    </source>
</evidence>
<sequence>MPISLLRKPPPPRREPEVAPSLAALSLPDLTVPLIDPSAWANLPPEIAAAAQAQARAAAQAGGGHSQHGSYNQFAVTPRAGPGMPGNRASMPAHAAAAYQAQYGGNENAWRASRIPSGASQGALPMAIPGANPPSPGAALRAGRVPSKVRDTNGGSPDFHRPFSPNNVVPLPTMPVSRARGKGRKAASLTVVVAGPSGSGKTSFIDALTGVLDPDATRMNGRMGPTASVLRHTVTAASERRTVVLLDTPGLPAAGNGPATRGRALNSLLGIVEDRLAKQLAEESKVIRRKADGGDLVHLVVYVIDARTVLCPTAPVEIDWDTIAEPPADKVAVHTPPTRPDSDLLEPDVADVEARLPVDDIEAIRRFSARANVLPVLTHADALTSNELAAARAAVVRDLATVFGREPLGAWGVLSASVDTEAEDMLDDLSEPPSAADKTDVPYAVFAPEPGPGFTRAFRWGRADAADAAHSDLPAVRDAVVSAAEWLRTTTREVVYERFRTERLLSARGVRPGL</sequence>
<dbReference type="GeneID" id="39592436"/>
<evidence type="ECO:0000313" key="5">
    <source>
        <dbReference type="Proteomes" id="UP000279236"/>
    </source>
</evidence>
<dbReference type="PROSITE" id="PS51719">
    <property type="entry name" value="G_SEPTIN"/>
    <property type="match status" value="1"/>
</dbReference>
<dbReference type="Proteomes" id="UP000279236">
    <property type="component" value="Unassembled WGS sequence"/>
</dbReference>
<organism evidence="4 5">
    <name type="scientific">Apiotrichum porosum</name>
    <dbReference type="NCBI Taxonomy" id="105984"/>
    <lineage>
        <taxon>Eukaryota</taxon>
        <taxon>Fungi</taxon>
        <taxon>Dikarya</taxon>
        <taxon>Basidiomycota</taxon>
        <taxon>Agaricomycotina</taxon>
        <taxon>Tremellomycetes</taxon>
        <taxon>Trichosporonales</taxon>
        <taxon>Trichosporonaceae</taxon>
        <taxon>Apiotrichum</taxon>
    </lineage>
</organism>
<dbReference type="Gene3D" id="3.40.50.300">
    <property type="entry name" value="P-loop containing nucleotide triphosphate hydrolases"/>
    <property type="match status" value="1"/>
</dbReference>
<dbReference type="PANTHER" id="PTHR18884">
    <property type="entry name" value="SEPTIN"/>
    <property type="match status" value="1"/>
</dbReference>
<keyword evidence="5" id="KW-1185">Reference proteome</keyword>
<accession>A0A427XSA7</accession>
<dbReference type="InterPro" id="IPR027417">
    <property type="entry name" value="P-loop_NTPase"/>
</dbReference>
<evidence type="ECO:0000313" key="4">
    <source>
        <dbReference type="EMBL" id="RSH81705.1"/>
    </source>
</evidence>
<dbReference type="InterPro" id="IPR003593">
    <property type="entry name" value="AAA+_ATPase"/>
</dbReference>
<dbReference type="SMART" id="SM00382">
    <property type="entry name" value="AAA"/>
    <property type="match status" value="1"/>
</dbReference>
<dbReference type="EMBL" id="RSCE01000006">
    <property type="protein sequence ID" value="RSH81705.1"/>
    <property type="molecule type" value="Genomic_DNA"/>
</dbReference>
<keyword evidence="1" id="KW-0547">Nucleotide-binding</keyword>
<dbReference type="RefSeq" id="XP_028476160.1">
    <property type="nucleotide sequence ID" value="XM_028623227.1"/>
</dbReference>
<dbReference type="AlphaFoldDB" id="A0A427XSA7"/>
<dbReference type="Pfam" id="PF00735">
    <property type="entry name" value="Septin"/>
    <property type="match status" value="2"/>
</dbReference>
<feature type="domain" description="Septin-type G" evidence="3">
    <location>
        <begin position="185"/>
        <end position="506"/>
    </location>
</feature>
<keyword evidence="1" id="KW-0342">GTP-binding</keyword>
<reference evidence="4 5" key="1">
    <citation type="submission" date="2018-11" db="EMBL/GenBank/DDBJ databases">
        <title>Genome sequence of Apiotrichum porosum DSM 27194.</title>
        <authorList>
            <person name="Aliyu H."/>
            <person name="Gorte O."/>
            <person name="Ochsenreither K."/>
        </authorList>
    </citation>
    <scope>NUCLEOTIDE SEQUENCE [LARGE SCALE GENOMIC DNA]</scope>
    <source>
        <strain evidence="4 5">DSM 27194</strain>
    </source>
</reference>
<feature type="region of interest" description="Disordered" evidence="2">
    <location>
        <begin position="58"/>
        <end position="90"/>
    </location>
</feature>
<feature type="region of interest" description="Disordered" evidence="2">
    <location>
        <begin position="117"/>
        <end position="171"/>
    </location>
</feature>
<dbReference type="OrthoDB" id="10261408at2759"/>
<dbReference type="STRING" id="105984.A0A427XSA7"/>
<dbReference type="SUPFAM" id="SSF52540">
    <property type="entry name" value="P-loop containing nucleoside triphosphate hydrolases"/>
    <property type="match status" value="1"/>
</dbReference>
<proteinExistence type="inferred from homology"/>
<evidence type="ECO:0000259" key="3">
    <source>
        <dbReference type="PROSITE" id="PS51719"/>
    </source>
</evidence>
<name>A0A427XSA7_9TREE</name>